<dbReference type="Pfam" id="PF00696">
    <property type="entry name" value="AA_kinase"/>
    <property type="match status" value="1"/>
</dbReference>
<proteinExistence type="inferred from homology"/>
<evidence type="ECO:0000256" key="20">
    <source>
        <dbReference type="ARBA" id="ARBA00083304"/>
    </source>
</evidence>
<dbReference type="Pfam" id="PF06470">
    <property type="entry name" value="SMC_hinge"/>
    <property type="match status" value="1"/>
</dbReference>
<sequence length="1894" mass="212379">MGKLNRLELFNFKSYKGHHILLFGDSYFTSIVGPNGSGKSNSMDAISFVLGIKSSHLRSSHLKDLVYRGRVMETSKPSEDDANGHANGHANGAEDDDDDDNNDAGDGKKAGRKDPKNAWVMAVYEDDAGDTHRWKRTITSQGSSEYRINNRVVNAQEYNAALEIENILIKARNFLVFQGDVEAIASQSSQELTRLIEQISGSLDFKPEYERLKGEAEQAIENQNFHLTRRRAMNAEMKQYQEQKAEAESFQRKLNERDDAIVDQMLWKIYHYQKIMNDSSDSIQEHNANLAEFRRNLQDAETKLEEARAEQQAANKDASRVERRIRHKERDIEEEENKIIPVSEKVEQLSSDIAVLKQKIASASEERDAQEAKVQKAEKEIAVVEKARQQFEKQWKEQLKKQGKDLSDDDRKEYHNLRSQVRAKCAVELADRDNIRRQLKSDEVTVNTIKGNVDSRQAKVTKLEAELDTIKERHNTSEEDVRKMTQDVDTAKKTYNQAKSERVRVNNAVTELEEQMQEIATRLETARSGMVQSRRETRMKEVVSQMRRIYSGVHGRVGELCKPKQKKFDEAVVTALGHDFDSVIVDTEKTAAECIQYLKEQRHMPMTFIPLDNVKVSTPNTAIKGIPGARLTIDTIDFDAALERGMAFACGGSVICDSMDVAKNIVYQKRLPVKAVTLEGFLINRSGTMTGGRMPDQKGNRGKRFAEEDVQNLERVYDKKRADLEKLPKPSHLLHHEKVLNDELVHLEQRLRSARAELQAFDKNLSSKQKEVAEEKQQLREREKRHAEEAAKLAKTQKAVTQTEQAITKVEDKVFSSFCKKHGFKDVREYEAQQGSLEQQAAEKRSEFEVQLQRLKSSMSWETARLKSTKDRVEQMERRAASLSKDLKEYKFEKKRIEEIIAQAQRDVDKLRQDLETMQEETSEMADKVADAKAEVQQWHREMDSRHKEINGLETEVQKNSTAKFALLQRCKMEQIQIPLVEGSLDDLPNEDQLLNQEADMMDIDDGDDGAMRVAMDDYGIDVDFDRLGDDKDDQDVDVIEERLEAKISELSSELERLNPNMRAIERLESVETKLRDVDRDFEDSKKVANRVKSEFEEVKNQRTDVFRKAFAHIQEQITEVYKELTRTEAYPLGGQAYLDIEAEGDEPPYLSGVKYHAMPPLKRFRDMEHLSGGEKTMAAMALLFAIHSYQPSPFFVLDEVDAALDNANVDKIKKYIREHAGPGMQFIVISLKPGLFQDSESLVGVYRDQEVNSSKTLTLDAKGGDGWTDREDVSLPRPGAVWTPRLHFFGPHLHAITNTLQRPVFPHCAVALPPPPWLGFRSLSTSPLYSRVKCGFNRDHTAPHIPDLNMDRPVVRNTGTNGWVVQKFGGTSVGKFPEKIAEDIVRQYVSSSDRVVVVCSARSAGKKVTGTTSRLLEVVKNLQLLAHAAALSDEAAQIELVEAAQKIIQDICDEHVSAAEASVSDAELRKSLCQDIQSECGELAEYVTAIKRFNLEVSSRSKDRVISFGEKLSCRFMTYILRDHQVAAEYVDLADALHSGTGSPDHAHDRLDIAFYNEAAAAFAKKISACGDKVPVVTGFFGNVPGSLVDGDVGRGYTDLCAALVAVGLKARELQVWKEVDGIFTADPSKVPTARLIPSITPSEAAELTFYGSEVIHHLTMDQVIKATPPIPVRIKNVKNPRGNGTIVLPDPVHAPGQQLQRSARGSFVTGAPAPLAGTAAANGFLSPGAAAAGVRLTPRRPTAVTIKDRISVLNVHSNKRSIAHGFLASVFSVLDRHHISVDLIATSEVHVSMAIHAPDVSDTNLDRARKELSDIGDVSLLHGMAIVSVVGADMKNMIGVSGKMFSTLGEHNINIEMISQGASEINISCVIDADEATRAMNVLHTNLFTFLD</sequence>
<dbReference type="GO" id="GO:0007062">
    <property type="term" value="P:sister chromatid cohesion"/>
    <property type="evidence" value="ECO:0007669"/>
    <property type="project" value="InterPro"/>
</dbReference>
<dbReference type="InterPro" id="IPR028468">
    <property type="entry name" value="Smc1_ABC"/>
</dbReference>
<feature type="compositionally biased region" description="Basic and acidic residues" evidence="22">
    <location>
        <begin position="74"/>
        <end position="83"/>
    </location>
</feature>
<evidence type="ECO:0000256" key="7">
    <source>
        <dbReference type="ARBA" id="ARBA00022454"/>
    </source>
</evidence>
<feature type="compositionally biased region" description="Acidic residues" evidence="22">
    <location>
        <begin position="93"/>
        <end position="103"/>
    </location>
</feature>
<protein>
    <recommendedName>
        <fullName evidence="19">Aspartate kinase FUB3</fullName>
        <ecNumber evidence="6">2.7.2.4</ecNumber>
    </recommendedName>
    <alternativeName>
        <fullName evidence="20">Fusaric acid biosynthesis protein 3</fullName>
    </alternativeName>
</protein>
<dbReference type="EMBL" id="KE148147">
    <property type="protein sequence ID" value="EPE09485.1"/>
    <property type="molecule type" value="Genomic_DNA"/>
</dbReference>
<dbReference type="Pfam" id="PF22468">
    <property type="entry name" value="ACT_9"/>
    <property type="match status" value="1"/>
</dbReference>
<dbReference type="GO" id="GO:0008278">
    <property type="term" value="C:cohesin complex"/>
    <property type="evidence" value="ECO:0007669"/>
    <property type="project" value="InterPro"/>
</dbReference>
<evidence type="ECO:0000256" key="8">
    <source>
        <dbReference type="ARBA" id="ARBA00022553"/>
    </source>
</evidence>
<comment type="similarity">
    <text evidence="5">Belongs to the aspartokinase family.</text>
</comment>
<dbReference type="InterPro" id="IPR036277">
    <property type="entry name" value="SMC_hinge_sf"/>
</dbReference>
<keyword evidence="17" id="KW-0131">Cell cycle</keyword>
<evidence type="ECO:0000256" key="15">
    <source>
        <dbReference type="ARBA" id="ARBA00023054"/>
    </source>
</evidence>
<dbReference type="InterPro" id="IPR010935">
    <property type="entry name" value="SMC_hinge"/>
</dbReference>
<comment type="similarity">
    <text evidence="4">Belongs to the SMC family. SMC1 subfamily.</text>
</comment>
<gene>
    <name evidence="24" type="ORF">F503_07261</name>
</gene>
<evidence type="ECO:0000256" key="12">
    <source>
        <dbReference type="ARBA" id="ARBA00022776"/>
    </source>
</evidence>
<dbReference type="GO" id="GO:0005634">
    <property type="term" value="C:nucleus"/>
    <property type="evidence" value="ECO:0007669"/>
    <property type="project" value="UniProtKB-SubCell"/>
</dbReference>
<dbReference type="GO" id="GO:0009090">
    <property type="term" value="P:homoserine biosynthetic process"/>
    <property type="evidence" value="ECO:0007669"/>
    <property type="project" value="UniProtKB-ARBA"/>
</dbReference>
<feature type="coiled-coil region" evidence="21">
    <location>
        <begin position="453"/>
        <end position="529"/>
    </location>
</feature>
<dbReference type="InterPro" id="IPR001048">
    <property type="entry name" value="Asp/Glu/Uridylate_kinase"/>
</dbReference>
<dbReference type="SUPFAM" id="SSF53633">
    <property type="entry name" value="Carbamate kinase-like"/>
    <property type="match status" value="1"/>
</dbReference>
<dbReference type="VEuPathDB" id="FungiDB:F503_07261"/>
<evidence type="ECO:0000256" key="10">
    <source>
        <dbReference type="ARBA" id="ARBA00022679"/>
    </source>
</evidence>
<keyword evidence="14" id="KW-0067">ATP-binding</keyword>
<evidence type="ECO:0000256" key="5">
    <source>
        <dbReference type="ARBA" id="ARBA00010122"/>
    </source>
</evidence>
<dbReference type="InterPro" id="IPR036393">
    <property type="entry name" value="AceGlu_kinase-like_sf"/>
</dbReference>
<dbReference type="PANTHER" id="PTHR18937:SF12">
    <property type="entry name" value="STRUCTURAL MAINTENANCE OF CHROMOSOMES PROTEIN"/>
    <property type="match status" value="1"/>
</dbReference>
<evidence type="ECO:0000259" key="23">
    <source>
        <dbReference type="PROSITE" id="PS51671"/>
    </source>
</evidence>
<dbReference type="Pfam" id="PF02463">
    <property type="entry name" value="SMC_N"/>
    <property type="match status" value="1"/>
</dbReference>
<evidence type="ECO:0000256" key="21">
    <source>
        <dbReference type="SAM" id="Coils"/>
    </source>
</evidence>
<dbReference type="GO" id="GO:0016887">
    <property type="term" value="F:ATP hydrolysis activity"/>
    <property type="evidence" value="ECO:0007669"/>
    <property type="project" value="InterPro"/>
</dbReference>
<evidence type="ECO:0000256" key="2">
    <source>
        <dbReference type="ARBA" id="ARBA00004286"/>
    </source>
</evidence>
<keyword evidence="13" id="KW-0418">Kinase</keyword>
<dbReference type="HOGENOM" id="CLU_001042_0_3_1"/>
<dbReference type="GO" id="GO:0009088">
    <property type="term" value="P:threonine biosynthetic process"/>
    <property type="evidence" value="ECO:0007669"/>
    <property type="project" value="UniProtKB-ARBA"/>
</dbReference>
<evidence type="ECO:0000256" key="4">
    <source>
        <dbReference type="ARBA" id="ARBA00005597"/>
    </source>
</evidence>
<dbReference type="Gene3D" id="3.30.70.1620">
    <property type="match status" value="1"/>
</dbReference>
<dbReference type="InterPro" id="IPR003395">
    <property type="entry name" value="RecF/RecN/SMC_N"/>
</dbReference>
<keyword evidence="15 21" id="KW-0175">Coiled coil</keyword>
<evidence type="ECO:0000313" key="25">
    <source>
        <dbReference type="Proteomes" id="UP000016923"/>
    </source>
</evidence>
<dbReference type="GO" id="GO:0071266">
    <property type="term" value="P:'de novo' L-methionine biosynthetic process"/>
    <property type="evidence" value="ECO:0007669"/>
    <property type="project" value="UniProtKB-ARBA"/>
</dbReference>
<dbReference type="PANTHER" id="PTHR18937">
    <property type="entry name" value="STRUCTURAL MAINTENANCE OF CHROMOSOMES SMC FAMILY MEMBER"/>
    <property type="match status" value="1"/>
</dbReference>
<evidence type="ECO:0000256" key="6">
    <source>
        <dbReference type="ARBA" id="ARBA00013059"/>
    </source>
</evidence>
<dbReference type="SUPFAM" id="SSF75553">
    <property type="entry name" value="Smc hinge domain"/>
    <property type="match status" value="1"/>
</dbReference>
<evidence type="ECO:0000256" key="13">
    <source>
        <dbReference type="ARBA" id="ARBA00022777"/>
    </source>
</evidence>
<comment type="pathway">
    <text evidence="3">Mycotoxin biosynthesis.</text>
</comment>
<feature type="coiled-coil region" evidence="21">
    <location>
        <begin position="230"/>
        <end position="394"/>
    </location>
</feature>
<dbReference type="GO" id="GO:0003677">
    <property type="term" value="F:DNA binding"/>
    <property type="evidence" value="ECO:0007669"/>
    <property type="project" value="TreeGrafter"/>
</dbReference>
<evidence type="ECO:0000256" key="19">
    <source>
        <dbReference type="ARBA" id="ARBA00073087"/>
    </source>
</evidence>
<evidence type="ECO:0000313" key="24">
    <source>
        <dbReference type="EMBL" id="EPE09485.1"/>
    </source>
</evidence>
<dbReference type="OMA" id="ADMQNTI"/>
<comment type="subcellular location">
    <subcellularLocation>
        <location evidence="2">Chromosome</location>
    </subcellularLocation>
    <subcellularLocation>
        <location evidence="1">Nucleus</location>
    </subcellularLocation>
</comment>
<dbReference type="InterPro" id="IPR001341">
    <property type="entry name" value="Asp_kinase"/>
</dbReference>
<evidence type="ECO:0000256" key="22">
    <source>
        <dbReference type="SAM" id="MobiDB-lite"/>
    </source>
</evidence>
<dbReference type="CDD" id="cd03275">
    <property type="entry name" value="ABC_SMC1_euk"/>
    <property type="match status" value="2"/>
</dbReference>
<evidence type="ECO:0000256" key="9">
    <source>
        <dbReference type="ARBA" id="ARBA00022618"/>
    </source>
</evidence>
<dbReference type="FunFam" id="3.40.1160.10:FF:000023">
    <property type="entry name" value="Probable aspartokinase"/>
    <property type="match status" value="1"/>
</dbReference>
<evidence type="ECO:0000256" key="16">
    <source>
        <dbReference type="ARBA" id="ARBA00023242"/>
    </source>
</evidence>
<keyword evidence="7" id="KW-0158">Chromosome</keyword>
<dbReference type="InterPro" id="IPR027417">
    <property type="entry name" value="P-loop_NTPase"/>
</dbReference>
<dbReference type="Gene3D" id="3.40.50.300">
    <property type="entry name" value="P-loop containing nucleotide triphosphate hydrolases"/>
    <property type="match status" value="2"/>
</dbReference>
<dbReference type="PROSITE" id="PS51671">
    <property type="entry name" value="ACT"/>
    <property type="match status" value="1"/>
</dbReference>
<keyword evidence="25" id="KW-1185">Reference proteome</keyword>
<dbReference type="GO" id="GO:0004072">
    <property type="term" value="F:aspartate kinase activity"/>
    <property type="evidence" value="ECO:0007669"/>
    <property type="project" value="UniProtKB-EC"/>
</dbReference>
<feature type="coiled-coil region" evidence="21">
    <location>
        <begin position="703"/>
        <end position="935"/>
    </location>
</feature>
<dbReference type="OrthoDB" id="5575062at2759"/>
<dbReference type="Gene3D" id="1.20.1060.20">
    <property type="match status" value="1"/>
</dbReference>
<dbReference type="PROSITE" id="PS00324">
    <property type="entry name" value="ASPARTOKINASE"/>
    <property type="match status" value="1"/>
</dbReference>
<keyword evidence="11" id="KW-0547">Nucleotide-binding</keyword>
<evidence type="ECO:0000256" key="1">
    <source>
        <dbReference type="ARBA" id="ARBA00004123"/>
    </source>
</evidence>
<accession>S3D7T2</accession>
<evidence type="ECO:0000256" key="3">
    <source>
        <dbReference type="ARBA" id="ARBA00004685"/>
    </source>
</evidence>
<evidence type="ECO:0000256" key="14">
    <source>
        <dbReference type="ARBA" id="ARBA00022840"/>
    </source>
</evidence>
<dbReference type="GO" id="GO:0051301">
    <property type="term" value="P:cell division"/>
    <property type="evidence" value="ECO:0007669"/>
    <property type="project" value="UniProtKB-KW"/>
</dbReference>
<dbReference type="SUPFAM" id="SSF52540">
    <property type="entry name" value="P-loop containing nucleoside triphosphate hydrolases"/>
    <property type="match status" value="1"/>
</dbReference>
<keyword evidence="9" id="KW-0132">Cell division</keyword>
<dbReference type="InterPro" id="IPR045865">
    <property type="entry name" value="ACT-like_dom_sf"/>
</dbReference>
<evidence type="ECO:0000256" key="18">
    <source>
        <dbReference type="ARBA" id="ARBA00047872"/>
    </source>
</evidence>
<comment type="catalytic activity">
    <reaction evidence="18">
        <text>L-aspartate + ATP = 4-phospho-L-aspartate + ADP</text>
        <dbReference type="Rhea" id="RHEA:23776"/>
        <dbReference type="ChEBI" id="CHEBI:29991"/>
        <dbReference type="ChEBI" id="CHEBI:30616"/>
        <dbReference type="ChEBI" id="CHEBI:57535"/>
        <dbReference type="ChEBI" id="CHEBI:456216"/>
        <dbReference type="EC" id="2.7.2.4"/>
    </reaction>
</comment>
<feature type="region of interest" description="Disordered" evidence="22">
    <location>
        <begin position="74"/>
        <end position="114"/>
    </location>
</feature>
<keyword evidence="10" id="KW-0808">Transferase</keyword>
<dbReference type="STRING" id="1262450.S3D7T2"/>
<dbReference type="InterPro" id="IPR018042">
    <property type="entry name" value="Aspartate_kinase_CS"/>
</dbReference>
<dbReference type="eggNOG" id="KOG0018">
    <property type="taxonomic scope" value="Eukaryota"/>
</dbReference>
<keyword evidence="12" id="KW-0498">Mitosis</keyword>
<reference evidence="24 25" key="1">
    <citation type="journal article" date="2013" name="BMC Genomics">
        <title>The genome and transcriptome of the pine saprophyte Ophiostoma piceae, and a comparison with the bark beetle-associated pine pathogen Grosmannia clavigera.</title>
        <authorList>
            <person name="Haridas S."/>
            <person name="Wang Y."/>
            <person name="Lim L."/>
            <person name="Massoumi Alamouti S."/>
            <person name="Jackman S."/>
            <person name="Docking R."/>
            <person name="Robertson G."/>
            <person name="Birol I."/>
            <person name="Bohlmann J."/>
            <person name="Breuil C."/>
        </authorList>
    </citation>
    <scope>NUCLEOTIDE SEQUENCE [LARGE SCALE GENOMIC DNA]</scope>
    <source>
        <strain evidence="24 25">UAMH 11346</strain>
    </source>
</reference>
<feature type="coiled-coil region" evidence="21">
    <location>
        <begin position="1041"/>
        <end position="1081"/>
    </location>
</feature>
<evidence type="ECO:0000256" key="11">
    <source>
        <dbReference type="ARBA" id="ARBA00022741"/>
    </source>
</evidence>
<dbReference type="Proteomes" id="UP000016923">
    <property type="component" value="Unassembled WGS sequence"/>
</dbReference>
<dbReference type="FunFam" id="3.30.2130.10:FF:000001">
    <property type="entry name" value="Bifunctional aspartokinase/homoserine dehydrogenase"/>
    <property type="match status" value="1"/>
</dbReference>
<organism evidence="24 25">
    <name type="scientific">Ophiostoma piceae (strain UAMH 11346)</name>
    <name type="common">Sap stain fungus</name>
    <dbReference type="NCBI Taxonomy" id="1262450"/>
    <lineage>
        <taxon>Eukaryota</taxon>
        <taxon>Fungi</taxon>
        <taxon>Dikarya</taxon>
        <taxon>Ascomycota</taxon>
        <taxon>Pezizomycotina</taxon>
        <taxon>Sordariomycetes</taxon>
        <taxon>Sordariomycetidae</taxon>
        <taxon>Ophiostomatales</taxon>
        <taxon>Ophiostomataceae</taxon>
        <taxon>Ophiostoma</taxon>
    </lineage>
</organism>
<dbReference type="GO" id="GO:0005524">
    <property type="term" value="F:ATP binding"/>
    <property type="evidence" value="ECO:0007669"/>
    <property type="project" value="UniProtKB-KW"/>
</dbReference>
<feature type="domain" description="ACT" evidence="23">
    <location>
        <begin position="1831"/>
        <end position="1894"/>
    </location>
</feature>
<evidence type="ECO:0000256" key="17">
    <source>
        <dbReference type="ARBA" id="ARBA00023306"/>
    </source>
</evidence>
<dbReference type="eggNOG" id="KOG0456">
    <property type="taxonomic scope" value="Eukaryota"/>
</dbReference>
<keyword evidence="16" id="KW-0539">Nucleus</keyword>
<name>S3D7T2_OPHP1</name>
<dbReference type="EC" id="2.7.2.4" evidence="6"/>
<dbReference type="InterPro" id="IPR002912">
    <property type="entry name" value="ACT_dom"/>
</dbReference>
<dbReference type="SMART" id="SM00968">
    <property type="entry name" value="SMC_hinge"/>
    <property type="match status" value="1"/>
</dbReference>
<dbReference type="Gene3D" id="3.30.2130.10">
    <property type="entry name" value="VC0802-like"/>
    <property type="match status" value="1"/>
</dbReference>
<keyword evidence="8" id="KW-0597">Phosphoprotein</keyword>
<dbReference type="InterPro" id="IPR054352">
    <property type="entry name" value="ACT_Aspartokinase"/>
</dbReference>
<dbReference type="SUPFAM" id="SSF55021">
    <property type="entry name" value="ACT-like"/>
    <property type="match status" value="2"/>
</dbReference>
<dbReference type="NCBIfam" id="TIGR00657">
    <property type="entry name" value="asp_kinases"/>
    <property type="match status" value="1"/>
</dbReference>
<dbReference type="Gene3D" id="3.40.1160.10">
    <property type="entry name" value="Acetylglutamate kinase-like"/>
    <property type="match status" value="1"/>
</dbReference>
<feature type="compositionally biased region" description="Basic and acidic residues" evidence="22">
    <location>
        <begin position="105"/>
        <end position="114"/>
    </location>
</feature>